<reference evidence="2" key="1">
    <citation type="submission" date="2023-07" db="EMBL/GenBank/DDBJ databases">
        <authorList>
            <consortium name="AG Swart"/>
            <person name="Singh M."/>
            <person name="Singh A."/>
            <person name="Seah K."/>
            <person name="Emmerich C."/>
        </authorList>
    </citation>
    <scope>NUCLEOTIDE SEQUENCE</scope>
    <source>
        <strain evidence="2">DP1</strain>
    </source>
</reference>
<evidence type="ECO:0000313" key="3">
    <source>
        <dbReference type="Proteomes" id="UP001295684"/>
    </source>
</evidence>
<dbReference type="Proteomes" id="UP001295684">
    <property type="component" value="Unassembled WGS sequence"/>
</dbReference>
<feature type="transmembrane region" description="Helical" evidence="1">
    <location>
        <begin position="193"/>
        <end position="212"/>
    </location>
</feature>
<gene>
    <name evidence="2" type="ORF">ECRASSUSDP1_LOCUS11527</name>
</gene>
<proteinExistence type="predicted"/>
<keyword evidence="1" id="KW-0812">Transmembrane</keyword>
<feature type="transmembrane region" description="Helical" evidence="1">
    <location>
        <begin position="44"/>
        <end position="65"/>
    </location>
</feature>
<dbReference type="PANTHER" id="PTHR13146">
    <property type="match status" value="1"/>
</dbReference>
<feature type="transmembrane region" description="Helical" evidence="1">
    <location>
        <begin position="218"/>
        <end position="241"/>
    </location>
</feature>
<feature type="transmembrane region" description="Helical" evidence="1">
    <location>
        <begin position="304"/>
        <end position="325"/>
    </location>
</feature>
<accession>A0AAD1US14</accession>
<feature type="transmembrane region" description="Helical" evidence="1">
    <location>
        <begin position="105"/>
        <end position="125"/>
    </location>
</feature>
<comment type="caution">
    <text evidence="2">The sequence shown here is derived from an EMBL/GenBank/DDBJ whole genome shotgun (WGS) entry which is preliminary data.</text>
</comment>
<dbReference type="EMBL" id="CAMPGE010011383">
    <property type="protein sequence ID" value="CAI2370219.1"/>
    <property type="molecule type" value="Genomic_DNA"/>
</dbReference>
<feature type="transmembrane region" description="Helical" evidence="1">
    <location>
        <begin position="367"/>
        <end position="392"/>
    </location>
</feature>
<evidence type="ECO:0000313" key="2">
    <source>
        <dbReference type="EMBL" id="CAI2370219.1"/>
    </source>
</evidence>
<organism evidence="2 3">
    <name type="scientific">Euplotes crassus</name>
    <dbReference type="NCBI Taxonomy" id="5936"/>
    <lineage>
        <taxon>Eukaryota</taxon>
        <taxon>Sar</taxon>
        <taxon>Alveolata</taxon>
        <taxon>Ciliophora</taxon>
        <taxon>Intramacronucleata</taxon>
        <taxon>Spirotrichea</taxon>
        <taxon>Hypotrichia</taxon>
        <taxon>Euplotida</taxon>
        <taxon>Euplotidae</taxon>
        <taxon>Moneuplotes</taxon>
    </lineage>
</organism>
<dbReference type="GO" id="GO:0016020">
    <property type="term" value="C:membrane"/>
    <property type="evidence" value="ECO:0007669"/>
    <property type="project" value="TreeGrafter"/>
</dbReference>
<keyword evidence="1" id="KW-1133">Transmembrane helix</keyword>
<feature type="transmembrane region" description="Helical" evidence="1">
    <location>
        <begin position="262"/>
        <end position="284"/>
    </location>
</feature>
<feature type="transmembrane region" description="Helical" evidence="1">
    <location>
        <begin position="337"/>
        <end position="355"/>
    </location>
</feature>
<evidence type="ECO:0000256" key="1">
    <source>
        <dbReference type="SAM" id="Phobius"/>
    </source>
</evidence>
<keyword evidence="1" id="KW-0472">Membrane</keyword>
<name>A0AAD1US14_EUPCR</name>
<dbReference type="AlphaFoldDB" id="A0AAD1US14"/>
<dbReference type="PANTHER" id="PTHR13146:SF0">
    <property type="entry name" value="SOLUTE CARRIER FAMILY 35 MEMBER F6"/>
    <property type="match status" value="1"/>
</dbReference>
<protein>
    <submittedName>
        <fullName evidence="2">Uncharacterized protein</fullName>
    </submittedName>
</protein>
<feature type="transmembrane region" description="Helical" evidence="1">
    <location>
        <begin position="164"/>
        <end position="184"/>
    </location>
</feature>
<feature type="transmembrane region" description="Helical" evidence="1">
    <location>
        <begin position="12"/>
        <end position="32"/>
    </location>
</feature>
<sequence>MQHSLKFQMIIWGFMGVLVVASGGLVILWRLVNETEARGENFSHPFFIPLLMTIGDALCIFIYMYEIRRARKRYGSYQLHPKVVRARTSGRSTYINPAMLILPKFLNICASFAFALSFSFVGGVAQNQDHKLLRSTFTIESDTDISLNETLKESSEQSFLSFELALAIHGNITILIAVISRLILKKNQYRHHFLGILFILVGIWMVAIPLYIEQSGKATEILLGTSMVLGSIILISIQFNLEERLLENYFLSPARMVGWEGIWGVVFAILILPGAYFISCNARFCANNKLADSIFAFKQMGSSVLIICSVIGMIILSTVSNIVGVTIMKYTGGNNRASILSLKIIPFWIFFLLYHSNGGVDIDYVRLAGYIILLFGTLFYNEIIIIPCFGLNDNTMKKLELKDQEADDYYSDETESMRSSDIYQINI</sequence>
<keyword evidence="3" id="KW-1185">Reference proteome</keyword>